<organism evidence="1 2">
    <name type="scientific">Aggregatimonas sangjinii</name>
    <dbReference type="NCBI Taxonomy" id="2583587"/>
    <lineage>
        <taxon>Bacteria</taxon>
        <taxon>Pseudomonadati</taxon>
        <taxon>Bacteroidota</taxon>
        <taxon>Flavobacteriia</taxon>
        <taxon>Flavobacteriales</taxon>
        <taxon>Flavobacteriaceae</taxon>
        <taxon>Aggregatimonas</taxon>
    </lineage>
</organism>
<sequence>MKKKAYLKGMHFIPAVINSTKSCLFLKGGNFRNNFTIGRIPPQAILARVSSLDVLILKVTTRKGLK</sequence>
<proteinExistence type="predicted"/>
<dbReference type="Proteomes" id="UP000310017">
    <property type="component" value="Chromosome"/>
</dbReference>
<accession>A0A5B7SYG7</accession>
<name>A0A5B7SYG7_9FLAO</name>
<dbReference type="RefSeq" id="WP_138854171.1">
    <property type="nucleotide sequence ID" value="NZ_CP040710.1"/>
</dbReference>
<dbReference type="KEGG" id="asag:FGM00_17555"/>
<gene>
    <name evidence="1" type="ORF">FGM00_17555</name>
</gene>
<evidence type="ECO:0000313" key="1">
    <source>
        <dbReference type="EMBL" id="QCX01834.1"/>
    </source>
</evidence>
<keyword evidence="2" id="KW-1185">Reference proteome</keyword>
<evidence type="ECO:0000313" key="2">
    <source>
        <dbReference type="Proteomes" id="UP000310017"/>
    </source>
</evidence>
<protein>
    <submittedName>
        <fullName evidence="1">Uncharacterized protein</fullName>
    </submittedName>
</protein>
<dbReference type="EMBL" id="CP040710">
    <property type="protein sequence ID" value="QCX01834.1"/>
    <property type="molecule type" value="Genomic_DNA"/>
</dbReference>
<dbReference type="AlphaFoldDB" id="A0A5B7SYG7"/>
<reference evidence="1 2" key="1">
    <citation type="submission" date="2019-05" db="EMBL/GenBank/DDBJ databases">
        <title>Genome sequencing of F202Z8.</title>
        <authorList>
            <person name="Kwon Y.M."/>
        </authorList>
    </citation>
    <scope>NUCLEOTIDE SEQUENCE [LARGE SCALE GENOMIC DNA]</scope>
    <source>
        <strain evidence="1 2">F202Z8</strain>
    </source>
</reference>